<dbReference type="Gene3D" id="3.90.25.10">
    <property type="entry name" value="UDP-galactose 4-epimerase, domain 1"/>
    <property type="match status" value="1"/>
</dbReference>
<feature type="domain" description="NAD-dependent epimerase/dehydratase" evidence="3">
    <location>
        <begin position="4"/>
        <end position="210"/>
    </location>
</feature>
<evidence type="ECO:0000259" key="3">
    <source>
        <dbReference type="Pfam" id="PF01370"/>
    </source>
</evidence>
<sequence>MPNILITGAAGFIGQLLAERLLSEPQYNLILTDIILPPVPSKAKHSQNAKSIQADLCDPTSLSNLIESSLPLDAIYIFHGIMSSGSEANFELGMRVNLTATATLLEALRKAQKPGTPPLRVIYASSQAVYGQPLPEIIDENVMPTPEGSYGAQKLICETLINDYTRKGYLNGFCLRFPTISIRPGKPTQAASSFLSGMIREPLNGVECVIPLKDRSFKSWLCSPKTLAENLVYALQVDGSRLPSHRRVVNMPGIGVTVQEMMDALAKVAGEEKLGLLREETDEDMERILRSWGTTFDNSLAYELGFKKDVSFEQAVRDYKESLEG</sequence>
<organism evidence="4 5">
    <name type="scientific">Hyaloscypha hepaticicola</name>
    <dbReference type="NCBI Taxonomy" id="2082293"/>
    <lineage>
        <taxon>Eukaryota</taxon>
        <taxon>Fungi</taxon>
        <taxon>Dikarya</taxon>
        <taxon>Ascomycota</taxon>
        <taxon>Pezizomycotina</taxon>
        <taxon>Leotiomycetes</taxon>
        <taxon>Helotiales</taxon>
        <taxon>Hyaloscyphaceae</taxon>
        <taxon>Hyaloscypha</taxon>
    </lineage>
</organism>
<dbReference type="InterPro" id="IPR001509">
    <property type="entry name" value="Epimerase_deHydtase"/>
</dbReference>
<reference evidence="4 5" key="1">
    <citation type="submission" date="2016-05" db="EMBL/GenBank/DDBJ databases">
        <title>A degradative enzymes factory behind the ericoid mycorrhizal symbiosis.</title>
        <authorList>
            <consortium name="DOE Joint Genome Institute"/>
            <person name="Martino E."/>
            <person name="Morin E."/>
            <person name="Grelet G."/>
            <person name="Kuo A."/>
            <person name="Kohler A."/>
            <person name="Daghino S."/>
            <person name="Barry K."/>
            <person name="Choi C."/>
            <person name="Cichocki N."/>
            <person name="Clum A."/>
            <person name="Copeland A."/>
            <person name="Hainaut M."/>
            <person name="Haridas S."/>
            <person name="Labutti K."/>
            <person name="Lindquist E."/>
            <person name="Lipzen A."/>
            <person name="Khouja H.-R."/>
            <person name="Murat C."/>
            <person name="Ohm R."/>
            <person name="Olson A."/>
            <person name="Spatafora J."/>
            <person name="Veneault-Fourrey C."/>
            <person name="Henrissat B."/>
            <person name="Grigoriev I."/>
            <person name="Martin F."/>
            <person name="Perotto S."/>
        </authorList>
    </citation>
    <scope>NUCLEOTIDE SEQUENCE [LARGE SCALE GENOMIC DNA]</scope>
    <source>
        <strain evidence="4 5">UAMH 7357</strain>
    </source>
</reference>
<dbReference type="EMBL" id="KZ613495">
    <property type="protein sequence ID" value="PMD18341.1"/>
    <property type="molecule type" value="Genomic_DNA"/>
</dbReference>
<keyword evidence="2" id="KW-0119">Carbohydrate metabolism</keyword>
<dbReference type="STRING" id="1745343.A0A2J6PWC0"/>
<dbReference type="PANTHER" id="PTHR43103">
    <property type="entry name" value="NUCLEOSIDE-DIPHOSPHATE-SUGAR EPIMERASE"/>
    <property type="match status" value="1"/>
</dbReference>
<dbReference type="SUPFAM" id="SSF51735">
    <property type="entry name" value="NAD(P)-binding Rossmann-fold domains"/>
    <property type="match status" value="1"/>
</dbReference>
<dbReference type="Gene3D" id="3.40.50.720">
    <property type="entry name" value="NAD(P)-binding Rossmann-like Domain"/>
    <property type="match status" value="1"/>
</dbReference>
<name>A0A2J6PWC0_9HELO</name>
<dbReference type="Proteomes" id="UP000235672">
    <property type="component" value="Unassembled WGS sequence"/>
</dbReference>
<dbReference type="PANTHER" id="PTHR43103:SF3">
    <property type="entry name" value="ADP-L-GLYCERO-D-MANNO-HEPTOSE-6-EPIMERASE"/>
    <property type="match status" value="1"/>
</dbReference>
<protein>
    <submittedName>
        <fullName evidence="4">NAD(P)-binding protein</fullName>
    </submittedName>
</protein>
<dbReference type="CDD" id="cd05238">
    <property type="entry name" value="Gne_like_SDR_e"/>
    <property type="match status" value="1"/>
</dbReference>
<dbReference type="OrthoDB" id="16464at2759"/>
<dbReference type="AlphaFoldDB" id="A0A2J6PWC0"/>
<dbReference type="Pfam" id="PF01370">
    <property type="entry name" value="Epimerase"/>
    <property type="match status" value="1"/>
</dbReference>
<dbReference type="InterPro" id="IPR036291">
    <property type="entry name" value="NAD(P)-bd_dom_sf"/>
</dbReference>
<evidence type="ECO:0000313" key="4">
    <source>
        <dbReference type="EMBL" id="PMD18341.1"/>
    </source>
</evidence>
<gene>
    <name evidence="4" type="ORF">NA56DRAFT_648095</name>
</gene>
<keyword evidence="1" id="KW-0521">NADP</keyword>
<accession>A0A2J6PWC0</accession>
<evidence type="ECO:0000313" key="5">
    <source>
        <dbReference type="Proteomes" id="UP000235672"/>
    </source>
</evidence>
<evidence type="ECO:0000256" key="2">
    <source>
        <dbReference type="ARBA" id="ARBA00023277"/>
    </source>
</evidence>
<proteinExistence type="predicted"/>
<keyword evidence="5" id="KW-1185">Reference proteome</keyword>
<evidence type="ECO:0000256" key="1">
    <source>
        <dbReference type="ARBA" id="ARBA00022857"/>
    </source>
</evidence>